<dbReference type="PANTHER" id="PTHR13504">
    <property type="entry name" value="FIDO DOMAIN-CONTAINING PROTEIN DDB_G0283145"/>
    <property type="match status" value="1"/>
</dbReference>
<protein>
    <recommendedName>
        <fullName evidence="4">Fido domain-containing protein</fullName>
    </recommendedName>
</protein>
<dbReference type="InterPro" id="IPR003812">
    <property type="entry name" value="Fido"/>
</dbReference>
<keyword evidence="2" id="KW-0067">ATP-binding</keyword>
<evidence type="ECO:0000313" key="6">
    <source>
        <dbReference type="Proteomes" id="UP000178943"/>
    </source>
</evidence>
<evidence type="ECO:0000313" key="5">
    <source>
        <dbReference type="EMBL" id="OGF62965.1"/>
    </source>
</evidence>
<evidence type="ECO:0000259" key="4">
    <source>
        <dbReference type="PROSITE" id="PS51459"/>
    </source>
</evidence>
<dbReference type="PROSITE" id="PS51459">
    <property type="entry name" value="FIDO"/>
    <property type="match status" value="1"/>
</dbReference>
<feature type="active site" evidence="1">
    <location>
        <position position="199"/>
    </location>
</feature>
<name>A0A1F5VHR0_9BACT</name>
<dbReference type="GO" id="GO:0005524">
    <property type="term" value="F:ATP binding"/>
    <property type="evidence" value="ECO:0007669"/>
    <property type="project" value="UniProtKB-KW"/>
</dbReference>
<feature type="site" description="Important for autoinhibition of adenylyltransferase activity" evidence="3">
    <location>
        <position position="65"/>
    </location>
</feature>
<dbReference type="InterPro" id="IPR040198">
    <property type="entry name" value="Fido_containing"/>
</dbReference>
<reference evidence="5 6" key="1">
    <citation type="journal article" date="2016" name="Nat. Commun.">
        <title>Thousands of microbial genomes shed light on interconnected biogeochemical processes in an aquifer system.</title>
        <authorList>
            <person name="Anantharaman K."/>
            <person name="Brown C.T."/>
            <person name="Hug L.A."/>
            <person name="Sharon I."/>
            <person name="Castelle C.J."/>
            <person name="Probst A.J."/>
            <person name="Thomas B.C."/>
            <person name="Singh A."/>
            <person name="Wilkins M.J."/>
            <person name="Karaoz U."/>
            <person name="Brodie E.L."/>
            <person name="Williams K.H."/>
            <person name="Hubbard S.S."/>
            <person name="Banfield J.F."/>
        </authorList>
    </citation>
    <scope>NUCLEOTIDE SEQUENCE [LARGE SCALE GENOMIC DNA]</scope>
</reference>
<dbReference type="SUPFAM" id="SSF140931">
    <property type="entry name" value="Fic-like"/>
    <property type="match status" value="1"/>
</dbReference>
<gene>
    <name evidence="5" type="ORF">A2Y62_04850</name>
</gene>
<dbReference type="Proteomes" id="UP000178943">
    <property type="component" value="Unassembled WGS sequence"/>
</dbReference>
<dbReference type="Gene3D" id="1.10.3290.10">
    <property type="entry name" value="Fido-like domain"/>
    <property type="match status" value="1"/>
</dbReference>
<evidence type="ECO:0000256" key="3">
    <source>
        <dbReference type="PIRSR" id="PIRSR640198-3"/>
    </source>
</evidence>
<keyword evidence="2" id="KW-0547">Nucleotide-binding</keyword>
<sequence length="309" mass="35760">MYSFFQKKPQRTRLGNEVFFIPPCTLFFSEWVRGFLDAVKMKEDWIENMQKKALILESHHSTHIEGTALSLEQAKSLLKGKKVKGVNQNDERELLNYKRAVDFIAKNLGKDAPVSEGLIRELHKILVKGVRGENAYPGNYRKIQNYVVNSRTHEIIYTPPMPLDVPYLMREFAEWINKAEDVSPVFVAGIAQFQLVHIHPFIDGNGRAARLLSTLILYKTGYNFKRLFTISEYYDKDRPAYYQAIRSVKNNDMDMTGWLEYFIDGLRSQMIEIQAKGEHLIRQDSLLYPAHCSAGLGRFNKEKDNQSNS</sequence>
<evidence type="ECO:0000256" key="1">
    <source>
        <dbReference type="PIRSR" id="PIRSR640198-1"/>
    </source>
</evidence>
<comment type="caution">
    <text evidence="5">The sequence shown here is derived from an EMBL/GenBank/DDBJ whole genome shotgun (WGS) entry which is preliminary data.</text>
</comment>
<dbReference type="AlphaFoldDB" id="A0A1F5VHR0"/>
<accession>A0A1F5VHR0</accession>
<feature type="binding site" evidence="2">
    <location>
        <begin position="241"/>
        <end position="242"/>
    </location>
    <ligand>
        <name>ATP</name>
        <dbReference type="ChEBI" id="CHEBI:30616"/>
    </ligand>
</feature>
<feature type="domain" description="Fido" evidence="4">
    <location>
        <begin position="114"/>
        <end position="264"/>
    </location>
</feature>
<feature type="binding site" evidence="2">
    <location>
        <begin position="203"/>
        <end position="210"/>
    </location>
    <ligand>
        <name>ATP</name>
        <dbReference type="ChEBI" id="CHEBI:30616"/>
    </ligand>
</feature>
<dbReference type="PANTHER" id="PTHR13504:SF38">
    <property type="entry name" value="FIDO DOMAIN-CONTAINING PROTEIN"/>
    <property type="match status" value="1"/>
</dbReference>
<evidence type="ECO:0000256" key="2">
    <source>
        <dbReference type="PIRSR" id="PIRSR640198-2"/>
    </source>
</evidence>
<dbReference type="Pfam" id="PF02661">
    <property type="entry name" value="Fic"/>
    <property type="match status" value="1"/>
</dbReference>
<proteinExistence type="predicted"/>
<dbReference type="STRING" id="1817863.A2Y62_04850"/>
<dbReference type="InterPro" id="IPR036597">
    <property type="entry name" value="Fido-like_dom_sf"/>
</dbReference>
<dbReference type="EMBL" id="MFGW01000171">
    <property type="protein sequence ID" value="OGF62965.1"/>
    <property type="molecule type" value="Genomic_DNA"/>
</dbReference>
<organism evidence="5 6">
    <name type="scientific">Candidatus Fischerbacteria bacterium RBG_13_37_8</name>
    <dbReference type="NCBI Taxonomy" id="1817863"/>
    <lineage>
        <taxon>Bacteria</taxon>
        <taxon>Candidatus Fischeribacteriota</taxon>
    </lineage>
</organism>